<feature type="compositionally biased region" description="Basic and acidic residues" evidence="5">
    <location>
        <begin position="537"/>
        <end position="557"/>
    </location>
</feature>
<feature type="domain" description="PPIase cyclophilin-type" evidence="6">
    <location>
        <begin position="18"/>
        <end position="171"/>
    </location>
</feature>
<dbReference type="PROSITE" id="PS50072">
    <property type="entry name" value="CSA_PPIASE_2"/>
    <property type="match status" value="1"/>
</dbReference>
<feature type="compositionally biased region" description="Basic residues" evidence="5">
    <location>
        <begin position="195"/>
        <end position="204"/>
    </location>
</feature>
<gene>
    <name evidence="7" type="ORF">BKCO1_6700017</name>
</gene>
<dbReference type="GO" id="GO:0003755">
    <property type="term" value="F:peptidyl-prolyl cis-trans isomerase activity"/>
    <property type="evidence" value="ECO:0007669"/>
    <property type="project" value="UniProtKB-EC"/>
</dbReference>
<dbReference type="InterPro" id="IPR020892">
    <property type="entry name" value="Cyclophilin-type_PPIase_CS"/>
</dbReference>
<evidence type="ECO:0000313" key="7">
    <source>
        <dbReference type="EMBL" id="OJD30033.1"/>
    </source>
</evidence>
<dbReference type="AlphaFoldDB" id="A0A1J9QNK1"/>
<feature type="compositionally biased region" description="Basic and acidic residues" evidence="5">
    <location>
        <begin position="482"/>
        <end position="528"/>
    </location>
</feature>
<dbReference type="GO" id="GO:0071013">
    <property type="term" value="C:catalytic step 2 spliceosome"/>
    <property type="evidence" value="ECO:0007669"/>
    <property type="project" value="TreeGrafter"/>
</dbReference>
<feature type="region of interest" description="Disordered" evidence="5">
    <location>
        <begin position="231"/>
        <end position="409"/>
    </location>
</feature>
<dbReference type="OrthoDB" id="442970at2759"/>
<comment type="similarity">
    <text evidence="4">Belongs to the cyclophilin-type PPIase family. CWC27 subfamily.</text>
</comment>
<accession>A0A1J9QNK1</accession>
<keyword evidence="3" id="KW-0539">Nucleus</keyword>
<dbReference type="PANTHER" id="PTHR45625">
    <property type="entry name" value="PEPTIDYL-PROLYL CIS-TRANS ISOMERASE-RELATED"/>
    <property type="match status" value="1"/>
</dbReference>
<feature type="region of interest" description="Disordered" evidence="5">
    <location>
        <begin position="482"/>
        <end position="563"/>
    </location>
</feature>
<feature type="compositionally biased region" description="Basic and acidic residues" evidence="5">
    <location>
        <begin position="376"/>
        <end position="386"/>
    </location>
</feature>
<evidence type="ECO:0000256" key="2">
    <source>
        <dbReference type="ARBA" id="ARBA00004123"/>
    </source>
</evidence>
<dbReference type="PRINTS" id="PR00153">
    <property type="entry name" value="CSAPPISMRASE"/>
</dbReference>
<dbReference type="EMBL" id="MNUE01000067">
    <property type="protein sequence ID" value="OJD30033.1"/>
    <property type="molecule type" value="Genomic_DNA"/>
</dbReference>
<dbReference type="GO" id="GO:0006457">
    <property type="term" value="P:protein folding"/>
    <property type="evidence" value="ECO:0007669"/>
    <property type="project" value="InterPro"/>
</dbReference>
<reference evidence="7 8" key="1">
    <citation type="submission" date="2016-10" db="EMBL/GenBank/DDBJ databases">
        <title>Proteomics and genomics reveal pathogen-plant mechanisms compatible with a hemibiotrophic lifestyle of Diplodia corticola.</title>
        <authorList>
            <person name="Fernandes I."/>
            <person name="De Jonge R."/>
            <person name="Van De Peer Y."/>
            <person name="Devreese B."/>
            <person name="Alves A."/>
            <person name="Esteves A.C."/>
        </authorList>
    </citation>
    <scope>NUCLEOTIDE SEQUENCE [LARGE SCALE GENOMIC DNA]</scope>
    <source>
        <strain evidence="7 8">CBS 112549</strain>
    </source>
</reference>
<evidence type="ECO:0000259" key="6">
    <source>
        <dbReference type="PROSITE" id="PS50072"/>
    </source>
</evidence>
<feature type="region of interest" description="Disordered" evidence="5">
    <location>
        <begin position="184"/>
        <end position="204"/>
    </location>
</feature>
<sequence length="563" mass="61307">MSSVYNLEPPPTAKVILHTTAGDLALELFAKQTPLASRNFLQLCLDGYYDNTIFHRLVPGFIIQGGDPTGTGSGGESSFDGEPFADEFHSRLKFNRRGLLGMANTGKKDDNGSQFFLTLAQTPDLTKTNTMFGRIEGDTIYNLMKMGEADLTDEDGSERPLYPTKITGTEIIINPFEDMVKRMHTAQPQAQEKKGPKKAKRKAAKQLLSFGADEAEEGDVAPVVKKPKFNPKLVSAGDDDDAAAPGPAPRKAAPKQPKPAKPPSPKRSPSPPPPKAKAAPPPPRRSSRSPSVSSDSEPEQVNKMSSLLERTNAQIAELKASMKRNTGSAPKEAPKKKSALEAMIPESSTRGRKRRGGAADAKADSQAMQLFNAFKTKLESAPKEKTPPPATAEPEPRQVPATKEKAAVEEVEDSEAILCDLHFIPNCQSCRAWDDAPDAAAAANDDDNDAGWMNHALSFEKDRLGKDLEWKRKNEEELVVIDPREKEKEIVGDKKAKRNKDGGDAGRDREKRGGVGGDREEKRNDRGRGGGAGGGAGRDRGSWKDDRDRENRRERIVKSMGAR</sequence>
<dbReference type="InterPro" id="IPR044666">
    <property type="entry name" value="Cyclophilin_A-like"/>
</dbReference>
<dbReference type="Gene3D" id="2.40.100.10">
    <property type="entry name" value="Cyclophilin-like"/>
    <property type="match status" value="1"/>
</dbReference>
<feature type="compositionally biased region" description="Polar residues" evidence="5">
    <location>
        <begin position="302"/>
        <end position="314"/>
    </location>
</feature>
<feature type="compositionally biased region" description="Pro residues" evidence="5">
    <location>
        <begin position="256"/>
        <end position="284"/>
    </location>
</feature>
<protein>
    <submittedName>
        <fullName evidence="7">Peptidyl-prolyl isomerase cwc27</fullName>
    </submittedName>
</protein>
<dbReference type="Pfam" id="PF00160">
    <property type="entry name" value="Pro_isomerase"/>
    <property type="match status" value="1"/>
</dbReference>
<keyword evidence="8" id="KW-1185">Reference proteome</keyword>
<evidence type="ECO:0000256" key="5">
    <source>
        <dbReference type="SAM" id="MobiDB-lite"/>
    </source>
</evidence>
<dbReference type="PROSITE" id="PS00170">
    <property type="entry name" value="CSA_PPIASE_1"/>
    <property type="match status" value="1"/>
</dbReference>
<dbReference type="PANTHER" id="PTHR45625:SF6">
    <property type="entry name" value="SPLICEOSOME-ASSOCIATED PROTEIN CWC27 HOMOLOG"/>
    <property type="match status" value="1"/>
</dbReference>
<organism evidence="7 8">
    <name type="scientific">Diplodia corticola</name>
    <dbReference type="NCBI Taxonomy" id="236234"/>
    <lineage>
        <taxon>Eukaryota</taxon>
        <taxon>Fungi</taxon>
        <taxon>Dikarya</taxon>
        <taxon>Ascomycota</taxon>
        <taxon>Pezizomycotina</taxon>
        <taxon>Dothideomycetes</taxon>
        <taxon>Dothideomycetes incertae sedis</taxon>
        <taxon>Botryosphaeriales</taxon>
        <taxon>Botryosphaeriaceae</taxon>
        <taxon>Diplodia</taxon>
    </lineage>
</organism>
<evidence type="ECO:0000313" key="8">
    <source>
        <dbReference type="Proteomes" id="UP000183809"/>
    </source>
</evidence>
<evidence type="ECO:0000256" key="3">
    <source>
        <dbReference type="ARBA" id="ARBA00023242"/>
    </source>
</evidence>
<name>A0A1J9QNK1_9PEZI</name>
<dbReference type="InterPro" id="IPR002130">
    <property type="entry name" value="Cyclophilin-type_PPIase_dom"/>
</dbReference>
<dbReference type="STRING" id="236234.A0A1J9QNK1"/>
<dbReference type="InterPro" id="IPR029000">
    <property type="entry name" value="Cyclophilin-like_dom_sf"/>
</dbReference>
<dbReference type="RefSeq" id="XP_020126293.1">
    <property type="nucleotide sequence ID" value="XM_020278329.1"/>
</dbReference>
<feature type="compositionally biased region" description="Low complexity" evidence="5">
    <location>
        <begin position="243"/>
        <end position="255"/>
    </location>
</feature>
<dbReference type="Proteomes" id="UP000183809">
    <property type="component" value="Unassembled WGS sequence"/>
</dbReference>
<proteinExistence type="inferred from homology"/>
<comment type="catalytic activity">
    <reaction evidence="1">
        <text>[protein]-peptidylproline (omega=180) = [protein]-peptidylproline (omega=0)</text>
        <dbReference type="Rhea" id="RHEA:16237"/>
        <dbReference type="Rhea" id="RHEA-COMP:10747"/>
        <dbReference type="Rhea" id="RHEA-COMP:10748"/>
        <dbReference type="ChEBI" id="CHEBI:83833"/>
        <dbReference type="ChEBI" id="CHEBI:83834"/>
        <dbReference type="EC" id="5.2.1.8"/>
    </reaction>
</comment>
<evidence type="ECO:0000256" key="1">
    <source>
        <dbReference type="ARBA" id="ARBA00000971"/>
    </source>
</evidence>
<dbReference type="GeneID" id="31018590"/>
<evidence type="ECO:0000256" key="4">
    <source>
        <dbReference type="ARBA" id="ARBA00038509"/>
    </source>
</evidence>
<comment type="caution">
    <text evidence="7">The sequence shown here is derived from an EMBL/GenBank/DDBJ whole genome shotgun (WGS) entry which is preliminary data.</text>
</comment>
<dbReference type="CDD" id="cd01925">
    <property type="entry name" value="cyclophilin_CeCYP16-like"/>
    <property type="match status" value="1"/>
</dbReference>
<keyword evidence="7" id="KW-0413">Isomerase</keyword>
<dbReference type="SUPFAM" id="SSF50891">
    <property type="entry name" value="Cyclophilin-like"/>
    <property type="match status" value="1"/>
</dbReference>
<comment type="subcellular location">
    <subcellularLocation>
        <location evidence="2">Nucleus</location>
    </subcellularLocation>
</comment>